<organism evidence="2 3">
    <name type="scientific">Streptosporangium carneum</name>
    <dbReference type="NCBI Taxonomy" id="47481"/>
    <lineage>
        <taxon>Bacteria</taxon>
        <taxon>Bacillati</taxon>
        <taxon>Actinomycetota</taxon>
        <taxon>Actinomycetes</taxon>
        <taxon>Streptosporangiales</taxon>
        <taxon>Streptosporangiaceae</taxon>
        <taxon>Streptosporangium</taxon>
    </lineage>
</organism>
<proteinExistence type="predicted"/>
<accession>A0A9W6MBS7</accession>
<reference evidence="2" key="2">
    <citation type="submission" date="2023-01" db="EMBL/GenBank/DDBJ databases">
        <authorList>
            <person name="Sun Q."/>
            <person name="Evtushenko L."/>
        </authorList>
    </citation>
    <scope>NUCLEOTIDE SEQUENCE</scope>
    <source>
        <strain evidence="2">VKM Ac-2007</strain>
    </source>
</reference>
<name>A0A9W6MBS7_9ACTN</name>
<sequence length="47" mass="4815">MSTMPHLSAPVERTLTGTATSDTVGVTPSFNAPPFLPGPPFAGDDDN</sequence>
<keyword evidence="3" id="KW-1185">Reference proteome</keyword>
<dbReference type="Proteomes" id="UP001143474">
    <property type="component" value="Unassembled WGS sequence"/>
</dbReference>
<gene>
    <name evidence="2" type="ORF">GCM10017600_20690</name>
</gene>
<protein>
    <submittedName>
        <fullName evidence="2">Uncharacterized protein</fullName>
    </submittedName>
</protein>
<feature type="compositionally biased region" description="Polar residues" evidence="1">
    <location>
        <begin position="15"/>
        <end position="30"/>
    </location>
</feature>
<comment type="caution">
    <text evidence="2">The sequence shown here is derived from an EMBL/GenBank/DDBJ whole genome shotgun (WGS) entry which is preliminary data.</text>
</comment>
<dbReference type="EMBL" id="BSEV01000003">
    <property type="protein sequence ID" value="GLK08664.1"/>
    <property type="molecule type" value="Genomic_DNA"/>
</dbReference>
<reference evidence="2" key="1">
    <citation type="journal article" date="2014" name="Int. J. Syst. Evol. Microbiol.">
        <title>Complete genome sequence of Corynebacterium casei LMG S-19264T (=DSM 44701T), isolated from a smear-ripened cheese.</title>
        <authorList>
            <consortium name="US DOE Joint Genome Institute (JGI-PGF)"/>
            <person name="Walter F."/>
            <person name="Albersmeier A."/>
            <person name="Kalinowski J."/>
            <person name="Ruckert C."/>
        </authorList>
    </citation>
    <scope>NUCLEOTIDE SEQUENCE</scope>
    <source>
        <strain evidence="2">VKM Ac-2007</strain>
    </source>
</reference>
<evidence type="ECO:0000313" key="3">
    <source>
        <dbReference type="Proteomes" id="UP001143474"/>
    </source>
</evidence>
<evidence type="ECO:0000313" key="2">
    <source>
        <dbReference type="EMBL" id="GLK08664.1"/>
    </source>
</evidence>
<feature type="region of interest" description="Disordered" evidence="1">
    <location>
        <begin position="1"/>
        <end position="47"/>
    </location>
</feature>
<dbReference type="RefSeq" id="WP_271217164.1">
    <property type="nucleotide sequence ID" value="NZ_BAAAVD010000003.1"/>
</dbReference>
<evidence type="ECO:0000256" key="1">
    <source>
        <dbReference type="SAM" id="MobiDB-lite"/>
    </source>
</evidence>
<dbReference type="AlphaFoldDB" id="A0A9W6MBS7"/>